<evidence type="ECO:0000313" key="3">
    <source>
        <dbReference type="EMBL" id="KAJ02048.1"/>
    </source>
</evidence>
<feature type="compositionally biased region" description="Polar residues" evidence="2">
    <location>
        <begin position="43"/>
        <end position="59"/>
    </location>
</feature>
<organism evidence="3 4">
    <name type="scientific">Sulfitobacter mediterraneus</name>
    <dbReference type="NCBI Taxonomy" id="83219"/>
    <lineage>
        <taxon>Bacteria</taxon>
        <taxon>Pseudomonadati</taxon>
        <taxon>Pseudomonadota</taxon>
        <taxon>Alphaproteobacteria</taxon>
        <taxon>Rhodobacterales</taxon>
        <taxon>Roseobacteraceae</taxon>
        <taxon>Sulfitobacter</taxon>
    </lineage>
</organism>
<comment type="caution">
    <text evidence="3">The sequence shown here is derived from an EMBL/GenBank/DDBJ whole genome shotgun (WGS) entry which is preliminary data.</text>
</comment>
<dbReference type="InterPro" id="IPR053716">
    <property type="entry name" value="Flag_assembly_chemotaxis_eff"/>
</dbReference>
<feature type="coiled-coil region" evidence="1">
    <location>
        <begin position="68"/>
        <end position="132"/>
    </location>
</feature>
<keyword evidence="1" id="KW-0175">Coiled coil</keyword>
<keyword evidence="3" id="KW-0969">Cilium</keyword>
<evidence type="ECO:0000313" key="4">
    <source>
        <dbReference type="Proteomes" id="UP000027337"/>
    </source>
</evidence>
<sequence length="146" mass="16248">MPPRNRLAALKLIGRIKQHELESIGAELSALRAAQSDLDRQSADLSQQAATEASKSNADTRPYLPGFLKSVDIKQRGLEEERDKIEEKATLAEARLFTAFRETKTNETVLDRAVKEQSLEEARAEIATLDDAGRNLFLLKRGEGQT</sequence>
<evidence type="ECO:0000256" key="2">
    <source>
        <dbReference type="SAM" id="MobiDB-lite"/>
    </source>
</evidence>
<reference evidence="3 4" key="1">
    <citation type="journal article" date="2014" name="Genome Announc.">
        <title>Draft Genome Sequences of Two Isolates of the Roseobacter Group, Sulfitobacter sp. Strains 3SOLIMAR09 and 1FIGIMAR09, from Harbors of Mallorca Island (Mediterranean Sea).</title>
        <authorList>
            <person name="Mas-Llado M."/>
            <person name="Pina-Villalonga J.M."/>
            <person name="Brunet-Galmes I."/>
            <person name="Nogales B."/>
            <person name="Bosch R."/>
        </authorList>
    </citation>
    <scope>NUCLEOTIDE SEQUENCE [LARGE SCALE GENOMIC DNA]</scope>
    <source>
        <strain evidence="3 4">1FIGIMAR09</strain>
    </source>
</reference>
<dbReference type="Gene3D" id="1.10.287.1700">
    <property type="match status" value="1"/>
</dbReference>
<dbReference type="eggNOG" id="ENOG50300SC">
    <property type="taxonomic scope" value="Bacteria"/>
</dbReference>
<dbReference type="STRING" id="83219.PM02_15985"/>
<name>A0A061SQW4_9RHOB</name>
<keyword evidence="4" id="KW-1185">Reference proteome</keyword>
<dbReference type="Proteomes" id="UP000027337">
    <property type="component" value="Unassembled WGS sequence"/>
</dbReference>
<dbReference type="EMBL" id="JEMU01000015">
    <property type="protein sequence ID" value="KAJ02048.1"/>
    <property type="molecule type" value="Genomic_DNA"/>
</dbReference>
<keyword evidence="3" id="KW-0966">Cell projection</keyword>
<accession>A0A061SQW4</accession>
<evidence type="ECO:0000256" key="1">
    <source>
        <dbReference type="SAM" id="Coils"/>
    </source>
</evidence>
<proteinExistence type="predicted"/>
<gene>
    <name evidence="3" type="ORF">PM02_15985</name>
</gene>
<protein>
    <submittedName>
        <fullName evidence="3">Flagellar motor protein</fullName>
    </submittedName>
</protein>
<feature type="region of interest" description="Disordered" evidence="2">
    <location>
        <begin position="37"/>
        <end position="61"/>
    </location>
</feature>
<keyword evidence="3" id="KW-0282">Flagellum</keyword>
<dbReference type="RefSeq" id="WP_037910302.1">
    <property type="nucleotide sequence ID" value="NZ_JAFBPZ010000008.1"/>
</dbReference>
<dbReference type="AlphaFoldDB" id="A0A061SQW4"/>